<evidence type="ECO:0000313" key="2">
    <source>
        <dbReference type="EMBL" id="CDK29746.1"/>
    </source>
</evidence>
<dbReference type="InterPro" id="IPR012104">
    <property type="entry name" value="PHO85_cyclin_1/2/9"/>
</dbReference>
<dbReference type="Gene3D" id="1.10.472.10">
    <property type="entry name" value="Cyclin-like"/>
    <property type="match status" value="1"/>
</dbReference>
<dbReference type="CDD" id="cd20557">
    <property type="entry name" value="CYCLIN_ScPCL1-like"/>
    <property type="match status" value="1"/>
</dbReference>
<reference evidence="2" key="1">
    <citation type="submission" date="2013-12" db="EMBL/GenBank/DDBJ databases">
        <authorList>
            <person name="Genoscope - CEA"/>
        </authorList>
    </citation>
    <scope>NUCLEOTIDE SEQUENCE</scope>
    <source>
        <strain evidence="2">CBS 1993</strain>
    </source>
</reference>
<sequence>MSLDREALHHFVKKPVSTSMVSFLVSTTESVISIRSSKPYSQLSSAYPSPPASPVEETSKSVSLFSFVKGLIRHSRVQTPTLMASLVYLVKLRSILPANSHGVDTTHHRIFLGALILAAKSLNDSSPFNKCWAAYTDGLLTLKEVNTLEREMIGYLGWDLRVTEQDIMNCFAPFLAPIREKIMRTNEERLQASRQLLLPTPVEPLAIRKLAQSNSASSVPSLSSSASTASNLSTSSALTTVVESDPVHDFKPRPLRLKSITNLQYNQRKLQVVNVDPKVEEYSKSKRQSFNVFGNNQPARIIVES</sequence>
<protein>
    <recommendedName>
        <fullName evidence="1">Cyclin N-terminal domain-containing protein</fullName>
    </recommendedName>
</protein>
<reference evidence="2" key="2">
    <citation type="submission" date="2014-02" db="EMBL/GenBank/DDBJ databases">
        <title>Complete DNA sequence of /Kuraishia capsulata/ illustrates novel genomic features among budding yeasts (/Saccharomycotina/).</title>
        <authorList>
            <person name="Morales L."/>
            <person name="Noel B."/>
            <person name="Porcel B."/>
            <person name="Marcet-Houben M."/>
            <person name="Hullo M-F."/>
            <person name="Sacerdot C."/>
            <person name="Tekaia F."/>
            <person name="Leh-Louis V."/>
            <person name="Despons L."/>
            <person name="Khanna V."/>
            <person name="Aury J-M."/>
            <person name="Barbe V."/>
            <person name="Couloux A."/>
            <person name="Labadie K."/>
            <person name="Pelletier E."/>
            <person name="Souciet J-L."/>
            <person name="Boekhout T."/>
            <person name="Gabaldon T."/>
            <person name="Wincker P."/>
            <person name="Dujon B."/>
        </authorList>
    </citation>
    <scope>NUCLEOTIDE SEQUENCE</scope>
    <source>
        <strain evidence="2">CBS 1993</strain>
    </source>
</reference>
<dbReference type="STRING" id="1382522.W6MSG5"/>
<dbReference type="PANTHER" id="PTHR15615">
    <property type="match status" value="1"/>
</dbReference>
<dbReference type="GO" id="GO:0016538">
    <property type="term" value="F:cyclin-dependent protein serine/threonine kinase regulator activity"/>
    <property type="evidence" value="ECO:0007669"/>
    <property type="project" value="TreeGrafter"/>
</dbReference>
<proteinExistence type="predicted"/>
<dbReference type="PIRSF" id="PIRSF016511">
    <property type="entry name" value="Cyclin_Pcl"/>
    <property type="match status" value="1"/>
</dbReference>
<accession>W6MSG5</accession>
<dbReference type="Proteomes" id="UP000019384">
    <property type="component" value="Unassembled WGS sequence"/>
</dbReference>
<evidence type="ECO:0000313" key="3">
    <source>
        <dbReference type="Proteomes" id="UP000019384"/>
    </source>
</evidence>
<dbReference type="InterPro" id="IPR036915">
    <property type="entry name" value="Cyclin-like_sf"/>
</dbReference>
<name>W6MSG5_9ASCO</name>
<keyword evidence="3" id="KW-1185">Reference proteome</keyword>
<dbReference type="GeneID" id="34523117"/>
<dbReference type="GO" id="GO:0000307">
    <property type="term" value="C:cyclin-dependent protein kinase holoenzyme complex"/>
    <property type="evidence" value="ECO:0007669"/>
    <property type="project" value="UniProtKB-ARBA"/>
</dbReference>
<dbReference type="GO" id="GO:0051726">
    <property type="term" value="P:regulation of cell cycle"/>
    <property type="evidence" value="ECO:0007669"/>
    <property type="project" value="InterPro"/>
</dbReference>
<dbReference type="GO" id="GO:0019901">
    <property type="term" value="F:protein kinase binding"/>
    <property type="evidence" value="ECO:0007669"/>
    <property type="project" value="InterPro"/>
</dbReference>
<dbReference type="HOGENOM" id="CLU_018149_0_0_1"/>
<dbReference type="Pfam" id="PF00134">
    <property type="entry name" value="Cyclin_N"/>
    <property type="match status" value="1"/>
</dbReference>
<dbReference type="GO" id="GO:0005634">
    <property type="term" value="C:nucleus"/>
    <property type="evidence" value="ECO:0007669"/>
    <property type="project" value="TreeGrafter"/>
</dbReference>
<evidence type="ECO:0000259" key="1">
    <source>
        <dbReference type="Pfam" id="PF00134"/>
    </source>
</evidence>
<dbReference type="OrthoDB" id="10250320at2759"/>
<dbReference type="PANTHER" id="PTHR15615:SF10">
    <property type="entry name" value="PHO85 CYCLIN-2-RELATED"/>
    <property type="match status" value="1"/>
</dbReference>
<dbReference type="SUPFAM" id="SSF47954">
    <property type="entry name" value="Cyclin-like"/>
    <property type="match status" value="1"/>
</dbReference>
<dbReference type="InterPro" id="IPR006671">
    <property type="entry name" value="Cyclin_N"/>
</dbReference>
<dbReference type="RefSeq" id="XP_022461729.1">
    <property type="nucleotide sequence ID" value="XM_022601952.1"/>
</dbReference>
<dbReference type="EMBL" id="HG793131">
    <property type="protein sequence ID" value="CDK29746.1"/>
    <property type="molecule type" value="Genomic_DNA"/>
</dbReference>
<feature type="domain" description="Cyclin N-terminal" evidence="1">
    <location>
        <begin position="64"/>
        <end position="161"/>
    </location>
</feature>
<gene>
    <name evidence="2" type="ORF">KUCA_T00005739001</name>
</gene>
<organism evidence="2 3">
    <name type="scientific">Kuraishia capsulata CBS 1993</name>
    <dbReference type="NCBI Taxonomy" id="1382522"/>
    <lineage>
        <taxon>Eukaryota</taxon>
        <taxon>Fungi</taxon>
        <taxon>Dikarya</taxon>
        <taxon>Ascomycota</taxon>
        <taxon>Saccharomycotina</taxon>
        <taxon>Pichiomycetes</taxon>
        <taxon>Pichiales</taxon>
        <taxon>Pichiaceae</taxon>
        <taxon>Kuraishia</taxon>
    </lineage>
</organism>
<dbReference type="AlphaFoldDB" id="W6MSG5"/>
<dbReference type="InterPro" id="IPR013922">
    <property type="entry name" value="Cyclin_PHO80-like"/>
</dbReference>